<feature type="binding site" description="axial binding residue" evidence="2">
    <location>
        <position position="480"/>
    </location>
    <ligand>
        <name>heme c</name>
        <dbReference type="ChEBI" id="CHEBI:61717"/>
        <label>6</label>
    </ligand>
    <ligandPart>
        <name>Fe</name>
        <dbReference type="ChEBI" id="CHEBI:18248"/>
    </ligandPart>
</feature>
<comment type="similarity">
    <text evidence="2">Belongs to the multiheme cytochrome c family.</text>
</comment>
<feature type="binding site" description="covalent" evidence="2">
    <location>
        <position position="592"/>
    </location>
    <ligand>
        <name>heme c</name>
        <dbReference type="ChEBI" id="CHEBI:61717"/>
        <label>8</label>
    </ligand>
</feature>
<comment type="caution">
    <text evidence="3">The sequence shown here is derived from an EMBL/GenBank/DDBJ whole genome shotgun (WGS) entry which is preliminary data.</text>
</comment>
<keyword evidence="1 2" id="KW-0732">Signal</keyword>
<dbReference type="PANTHER" id="PTHR35038:SF8">
    <property type="entry name" value="C-TYPE POLYHEME CYTOCHROME OMCC"/>
    <property type="match status" value="1"/>
</dbReference>
<reference evidence="3 4" key="1">
    <citation type="journal article" date="2013" name="Genome Announc.">
        <title>Draft Genome Sequence of Shewanella decolorationis S12, a Dye-Degrading Bacterium Isolated from a Wastewater Treatment Plant.</title>
        <authorList>
            <person name="Xu M."/>
            <person name="Fang Y."/>
            <person name="Liu J."/>
            <person name="Chen X."/>
            <person name="Sun G."/>
            <person name="Guo J."/>
            <person name="Hua Z."/>
            <person name="Tu Q."/>
            <person name="Wu L."/>
            <person name="Zhou J."/>
            <person name="Liu X."/>
        </authorList>
    </citation>
    <scope>NUCLEOTIDE SEQUENCE [LARGE SCALE GENOMIC DNA]</scope>
    <source>
        <strain evidence="3 4">S12</strain>
    </source>
</reference>
<gene>
    <name evidence="3" type="ORF">SHD_4039</name>
</gene>
<comment type="catalytic activity">
    <reaction evidence="2">
        <text>[protein]-disulfide + hydrogen sulfide + 2 A + 3 H2O = [protein]-dithiol + sulfite + 2 AH2 + H(+)</text>
        <dbReference type="Rhea" id="RHEA:51676"/>
        <dbReference type="Rhea" id="RHEA-COMP:10593"/>
        <dbReference type="Rhea" id="RHEA-COMP:10594"/>
        <dbReference type="ChEBI" id="CHEBI:13193"/>
        <dbReference type="ChEBI" id="CHEBI:15377"/>
        <dbReference type="ChEBI" id="CHEBI:15378"/>
        <dbReference type="ChEBI" id="CHEBI:17359"/>
        <dbReference type="ChEBI" id="CHEBI:17499"/>
        <dbReference type="ChEBI" id="CHEBI:29919"/>
        <dbReference type="ChEBI" id="CHEBI:29950"/>
        <dbReference type="ChEBI" id="CHEBI:50058"/>
    </reaction>
</comment>
<organism evidence="3 4">
    <name type="scientific">Shewanella decolorationis S12</name>
    <dbReference type="NCBI Taxonomy" id="1353536"/>
    <lineage>
        <taxon>Bacteria</taxon>
        <taxon>Pseudomonadati</taxon>
        <taxon>Pseudomonadota</taxon>
        <taxon>Gammaproteobacteria</taxon>
        <taxon>Alteromonadales</taxon>
        <taxon>Shewanellaceae</taxon>
        <taxon>Shewanella</taxon>
    </lineage>
</organism>
<keyword evidence="2" id="KW-0813">Transport</keyword>
<comment type="function">
    <text evidence="2">Respiratory sulfite reductase that catalyzes the reduction of sulfite to sulfide in a single step, consuming six electrons in the process.</text>
</comment>
<feature type="binding site" description="covalent" evidence="2">
    <location>
        <position position="336"/>
    </location>
    <ligand>
        <name>heme c</name>
        <dbReference type="ChEBI" id="CHEBI:61717"/>
        <label>2</label>
    </ligand>
</feature>
<feature type="binding site" description="covalent" evidence="2">
    <location>
        <position position="479"/>
    </location>
    <ligand>
        <name>heme c</name>
        <dbReference type="ChEBI" id="CHEBI:61717"/>
        <label>6</label>
    </ligand>
</feature>
<feature type="binding site" description="axial binding residue" evidence="2">
    <location>
        <position position="677"/>
    </location>
    <ligand>
        <name>heme c</name>
        <dbReference type="ChEBI" id="CHEBI:61717"/>
        <label>7</label>
    </ligand>
    <ligandPart>
        <name>Fe</name>
        <dbReference type="ChEBI" id="CHEBI:18248"/>
    </ligandPart>
</feature>
<feature type="binding site" description="covalent" evidence="2">
    <location>
        <position position="498"/>
    </location>
    <ligand>
        <name>heme c</name>
        <dbReference type="ChEBI" id="CHEBI:61717"/>
        <label>7</label>
    </ligand>
</feature>
<dbReference type="InterPro" id="IPR036280">
    <property type="entry name" value="Multihaem_cyt_sf"/>
</dbReference>
<feature type="binding site" evidence="2">
    <location>
        <position position="239"/>
    </location>
    <ligand>
        <name>substrate</name>
    </ligand>
</feature>
<feature type="signal peptide" evidence="2">
    <location>
        <begin position="1"/>
        <end position="22"/>
    </location>
</feature>
<feature type="binding site" description="covalent" evidence="2">
    <location>
        <position position="476"/>
    </location>
    <ligand>
        <name>heme c</name>
        <dbReference type="ChEBI" id="CHEBI:61717"/>
        <label>6</label>
    </ligand>
</feature>
<feature type="binding site" description="axial binding residue" evidence="2">
    <location>
        <position position="396"/>
    </location>
    <ligand>
        <name>heme c</name>
        <dbReference type="ChEBI" id="CHEBI:61717"/>
        <label>4</label>
    </ligand>
    <ligandPart>
        <name>Fe</name>
        <dbReference type="ChEBI" id="CHEBI:18248"/>
    </ligandPart>
</feature>
<feature type="binding site" description="covalent" evidence="2">
    <location>
        <position position="449"/>
    </location>
    <ligand>
        <name>heme c</name>
        <dbReference type="ChEBI" id="CHEBI:61717"/>
        <label>5</label>
    </ligand>
</feature>
<dbReference type="Gene3D" id="1.20.140.10">
    <property type="entry name" value="Butyryl-CoA Dehydrogenase, subunit A, domain 3"/>
    <property type="match status" value="1"/>
</dbReference>
<keyword evidence="4" id="KW-1185">Reference proteome</keyword>
<feature type="binding site" description="axial binding residue" evidence="2">
    <location>
        <position position="502"/>
    </location>
    <ligand>
        <name>heme c</name>
        <dbReference type="ChEBI" id="CHEBI:61717"/>
        <label>7</label>
    </ligand>
    <ligandPart>
        <name>Fe</name>
        <dbReference type="ChEBI" id="CHEBI:18248"/>
    </ligandPart>
</feature>
<feature type="binding site" evidence="2">
    <location>
        <position position="430"/>
    </location>
    <ligand>
        <name>Cu(+)</name>
        <dbReference type="ChEBI" id="CHEBI:49552"/>
    </ligand>
</feature>
<dbReference type="EC" id="1.8.99.-" evidence="2"/>
<feature type="binding site" description="covalent" evidence="2">
    <location>
        <position position="177"/>
    </location>
    <ligand>
        <name>heme c</name>
        <dbReference type="ChEBI" id="CHEBI:61717"/>
        <label>1</label>
    </ligand>
</feature>
<dbReference type="Proteomes" id="UP000017548">
    <property type="component" value="Unassembled WGS sequence"/>
</dbReference>
<feature type="binding site" description="covalent" evidence="2">
    <location>
        <position position="370"/>
    </location>
    <ligand>
        <name>heme c</name>
        <dbReference type="ChEBI" id="CHEBI:61717"/>
        <label>3</label>
    </ligand>
</feature>
<dbReference type="SUPFAM" id="SSF48695">
    <property type="entry name" value="Multiheme cytochromes"/>
    <property type="match status" value="1"/>
</dbReference>
<feature type="binding site" description="axial binding residue" evidence="2">
    <location>
        <position position="593"/>
    </location>
    <ligand>
        <name>heme c</name>
        <dbReference type="ChEBI" id="CHEBI:61717"/>
        <label>8</label>
    </ligand>
    <ligandPart>
        <name>Fe</name>
        <dbReference type="ChEBI" id="CHEBI:18248"/>
    </ligandPart>
</feature>
<evidence type="ECO:0000313" key="3">
    <source>
        <dbReference type="EMBL" id="ESE39830.1"/>
    </source>
</evidence>
<feature type="binding site" description="covalent" evidence="2">
    <location>
        <position position="174"/>
    </location>
    <ligand>
        <name>heme c</name>
        <dbReference type="ChEBI" id="CHEBI:61717"/>
        <label>1</label>
    </ligand>
</feature>
<dbReference type="PANTHER" id="PTHR35038">
    <property type="entry name" value="DISSIMILATORY SULFITE REDUCTASE SIRA"/>
    <property type="match status" value="1"/>
</dbReference>
<feature type="binding site" description="axial binding residue" evidence="2">
    <location>
        <position position="456"/>
    </location>
    <ligand>
        <name>heme c</name>
        <dbReference type="ChEBI" id="CHEBI:61717"/>
        <label>3</label>
    </ligand>
    <ligandPart>
        <name>Fe</name>
        <dbReference type="ChEBI" id="CHEBI:18248"/>
    </ligandPart>
</feature>
<feature type="binding site" description="axial binding residue" evidence="2">
    <location>
        <position position="190"/>
    </location>
    <ligand>
        <name>heme c</name>
        <dbReference type="ChEBI" id="CHEBI:61717"/>
        <label>4</label>
    </ligand>
    <ligandPart>
        <name>Fe</name>
        <dbReference type="ChEBI" id="CHEBI:18248"/>
    </ligandPart>
</feature>
<keyword evidence="2" id="KW-0408">Iron</keyword>
<feature type="binding site" description="axial binding residue" evidence="2">
    <location>
        <position position="178"/>
    </location>
    <ligand>
        <name>heme c</name>
        <dbReference type="ChEBI" id="CHEBI:61717"/>
        <label>1</label>
    </ligand>
    <ligandPart>
        <name>Fe</name>
        <dbReference type="ChEBI" id="CHEBI:18248"/>
    </ligandPart>
</feature>
<keyword evidence="2" id="KW-0249">Electron transport</keyword>
<comment type="cofactor">
    <cofactor evidence="2">
        <name>Cu(+)</name>
        <dbReference type="ChEBI" id="CHEBI:49552"/>
    </cofactor>
    <text evidence="2">Exposure to oxygen reduces copper binding and leads to the formation of a disulfide bond between the two Cys residues that bind the copper ion.</text>
</comment>
<comment type="subcellular location">
    <subcellularLocation>
        <location evidence="2">Periplasm</location>
    </subcellularLocation>
</comment>
<dbReference type="InterPro" id="IPR032897">
    <property type="entry name" value="Sulfite_reductase"/>
</dbReference>
<feature type="binding site" description="axial binding residue" evidence="2">
    <location>
        <position position="374"/>
    </location>
    <ligand>
        <name>heme c</name>
        <dbReference type="ChEBI" id="CHEBI:61717"/>
        <label>3</label>
    </ligand>
    <ligandPart>
        <name>Fe</name>
        <dbReference type="ChEBI" id="CHEBI:18248"/>
    </ligandPart>
</feature>
<feature type="binding site" description="covalent" evidence="2">
    <location>
        <position position="392"/>
    </location>
    <ligand>
        <name>heme c</name>
        <dbReference type="ChEBI" id="CHEBI:61717"/>
        <label>4</label>
    </ligand>
</feature>
<name>A0ABN0PID0_9GAMM</name>
<sequence length="710" mass="79297" precursor="true">MMKRWKSKVALSVLFCLGSAVSVTTVASDAKSEGKVVPGVGNKQQSHYTQDILANPNLNENLMEKSRGVKTLQDYIVQEQELFDFLFENHPVFKYNAEGRLKGTYKVSDRGEEYLHGGDSVAYSKHSKEVNPTDGTAVRYSSYNDGQRPKALQYRLGAKSILDFPNKFVGPEKCGECHGPQYEKWRRSRHSKTIRFPGEHPEVDNDLKKTMYSTKDTSILPSGITPDAIYATVGTPRTKYGFIDAYLVRGTYHVKDGLLKDGTGTMVAGGNQFSRGWAEWLTPEMAAKINKAIPSFPVKMEDFGTSGSHQWGMSSYGAKYEKEFLFQPASSYCEMCHTFKFDFQTKDEFFAALGNPKELQKHTIAKGITCEECHGAGGHLDGGIGGGMPSNCERCHQRFNFVEELAETPQGQEKLEYAFNVKMKSSCPSCGTEGSQMFASAHYDKGMRCSTCHDPHEVTDGDWKSGTTKPKIIKQCTDCHTAQAEIAKNTNTHSNQTCQSCHMPNMGSCENFTAIQFPDMAGFDNVRKSHMWKIDVDPLRKTLNPPEGKSRDATTKGWTVAKDENGYNYLDLMWTCARTSASDHDVTENKGCHSQFQSELEVGLHFEDQMEIYGEVQKWQKPVKDTFAQVEQALARIDKLLEVTKLSVEDKTQVLMLTDKAQDVVRLIKADGSWGVHGPRYSLKRLDAALTYVTQAQAIIDANGLSAQKM</sequence>
<feature type="binding site" description="axial binding residue" evidence="2">
    <location>
        <position position="493"/>
    </location>
    <ligand>
        <name>heme c</name>
        <dbReference type="ChEBI" id="CHEBI:61717"/>
        <label>8</label>
    </ligand>
    <ligandPart>
        <name>Fe</name>
        <dbReference type="ChEBI" id="CHEBI:18248"/>
    </ligandPart>
</feature>
<feature type="binding site" description="covalent" evidence="2">
    <location>
        <position position="395"/>
    </location>
    <ligand>
        <name>heme c</name>
        <dbReference type="ChEBI" id="CHEBI:61717"/>
        <label>4</label>
    </ligand>
</feature>
<dbReference type="InterPro" id="IPR051829">
    <property type="entry name" value="Multiheme_Cytochr_ET"/>
</dbReference>
<keyword evidence="2" id="KW-0479">Metal-binding</keyword>
<feature type="binding site" description="axial binding residue" evidence="2">
    <location>
        <position position="379"/>
    </location>
    <ligand>
        <name>heme c</name>
        <dbReference type="ChEBI" id="CHEBI:61717"/>
        <label>1</label>
    </ligand>
    <ligandPart>
        <name>Fe</name>
        <dbReference type="ChEBI" id="CHEBI:18248"/>
    </ligandPart>
</feature>
<comment type="pathway">
    <text evidence="2">Sulfur metabolism; sulfite reduction.</text>
</comment>
<dbReference type="EMBL" id="AXZL01000076">
    <property type="protein sequence ID" value="ESE39830.1"/>
    <property type="molecule type" value="Genomic_DNA"/>
</dbReference>
<keyword evidence="2" id="KW-0763">Sulfate respiration</keyword>
<feature type="binding site" description="covalent" evidence="2">
    <location>
        <position position="452"/>
    </location>
    <ligand>
        <name>heme c</name>
        <dbReference type="ChEBI" id="CHEBI:61717"/>
        <label>5</label>
    </ligand>
</feature>
<feature type="binding site" description="axial binding residue" evidence="2">
    <location>
        <position position="337"/>
    </location>
    <ligand>
        <name>heme c</name>
        <dbReference type="ChEBI" id="CHEBI:61717"/>
        <label>2</label>
    </ligand>
    <ligandPart>
        <name>Fe</name>
        <dbReference type="ChEBI" id="CHEBI:18248"/>
    </ligandPart>
</feature>
<feature type="chain" id="PRO_5044944790" description="Dissimilatory sulfite reductase" evidence="2">
    <location>
        <begin position="23"/>
        <end position="710"/>
    </location>
</feature>
<feature type="binding site" description="axial binding residue" evidence="2">
    <location>
        <position position="453"/>
    </location>
    <ligand>
        <name>heme c</name>
        <dbReference type="ChEBI" id="CHEBI:61717"/>
        <label>5</label>
    </ligand>
    <ligandPart>
        <name>Fe</name>
        <dbReference type="ChEBI" id="CHEBI:18248"/>
    </ligandPart>
</feature>
<comment type="cofactor">
    <cofactor evidence="2">
        <name>heme c</name>
        <dbReference type="ChEBI" id="CHEBI:61717"/>
    </cofactor>
    <text evidence="2">Binds 8 heme c groups covalently per monomer.</text>
</comment>
<proteinExistence type="inferred from homology"/>
<keyword evidence="2" id="KW-0560">Oxidoreductase</keyword>
<feature type="binding site" description="axial binding residue" evidence="2">
    <location>
        <position position="442"/>
    </location>
    <ligand>
        <name>heme c</name>
        <dbReference type="ChEBI" id="CHEBI:61717"/>
        <label>6</label>
    </ligand>
    <ligandPart>
        <name>Fe</name>
        <dbReference type="ChEBI" id="CHEBI:18248"/>
    </ligandPart>
</feature>
<feature type="binding site" evidence="2">
    <location>
        <position position="316"/>
    </location>
    <ligand>
        <name>substrate</name>
    </ligand>
</feature>
<keyword evidence="2" id="KW-0349">Heme</keyword>
<evidence type="ECO:0000256" key="2">
    <source>
        <dbReference type="HAMAP-Rule" id="MF_02023"/>
    </source>
</evidence>
<keyword evidence="2" id="KW-0574">Periplasm</keyword>
<protein>
    <recommendedName>
        <fullName evidence="2">Dissimilatory sulfite reductase</fullName>
        <ecNumber evidence="2">1.8.99.-</ecNumber>
    </recommendedName>
</protein>
<dbReference type="Gene3D" id="1.10.1130.10">
    <property type="entry name" value="Flavocytochrome C3, Chain A"/>
    <property type="match status" value="1"/>
</dbReference>
<feature type="binding site" evidence="2">
    <location>
        <position position="509"/>
    </location>
    <ligand>
        <name>Cu(+)</name>
        <dbReference type="ChEBI" id="CHEBI:49552"/>
    </ligand>
</feature>
<evidence type="ECO:0000256" key="1">
    <source>
        <dbReference type="ARBA" id="ARBA00022729"/>
    </source>
</evidence>
<feature type="binding site" description="covalent" evidence="2">
    <location>
        <position position="501"/>
    </location>
    <ligand>
        <name>heme c</name>
        <dbReference type="ChEBI" id="CHEBI:61717"/>
        <label>7</label>
    </ligand>
</feature>
<feature type="binding site" description="covalent" evidence="2">
    <location>
        <position position="333"/>
    </location>
    <ligand>
        <name>heme c</name>
        <dbReference type="ChEBI" id="CHEBI:61717"/>
        <label>2</label>
    </ligand>
</feature>
<evidence type="ECO:0000313" key="4">
    <source>
        <dbReference type="Proteomes" id="UP000017548"/>
    </source>
</evidence>
<keyword evidence="2" id="KW-0186">Copper</keyword>
<dbReference type="HAMAP" id="MF_02023">
    <property type="entry name" value="Sulfite_red"/>
    <property type="match status" value="1"/>
</dbReference>
<feature type="binding site" description="axial binding residue" evidence="2">
    <location>
        <position position="530"/>
    </location>
    <ligand>
        <name>heme c</name>
        <dbReference type="ChEBI" id="CHEBI:61717"/>
        <label>5</label>
    </ligand>
    <ligandPart>
        <name>Fe</name>
        <dbReference type="ChEBI" id="CHEBI:18248"/>
    </ligandPart>
</feature>
<accession>A0ABN0PID0</accession>
<feature type="binding site" evidence="2">
    <location>
        <position position="398"/>
    </location>
    <ligand>
        <name>substrate</name>
    </ligand>
</feature>
<feature type="binding site" description="covalent" evidence="2">
    <location>
        <position position="576"/>
    </location>
    <ligand>
        <name>heme c</name>
        <dbReference type="ChEBI" id="CHEBI:61717"/>
        <label>8</label>
    </ligand>
</feature>
<feature type="binding site" description="covalent" evidence="2">
    <location>
        <position position="373"/>
    </location>
    <ligand>
        <name>heme c</name>
        <dbReference type="ChEBI" id="CHEBI:61717"/>
        <label>3</label>
    </ligand>
</feature>